<evidence type="ECO:0000259" key="14">
    <source>
        <dbReference type="PROSITE" id="PS50067"/>
    </source>
</evidence>
<evidence type="ECO:0000256" key="2">
    <source>
        <dbReference type="ARBA" id="ARBA00010899"/>
    </source>
</evidence>
<dbReference type="OrthoDB" id="3176171at2759"/>
<reference evidence="15" key="1">
    <citation type="submission" date="2021-01" db="EMBL/GenBank/DDBJ databases">
        <authorList>
            <person name="Zahm M."/>
            <person name="Roques C."/>
            <person name="Cabau C."/>
            <person name="Klopp C."/>
            <person name="Donnadieu C."/>
            <person name="Jouanno E."/>
            <person name="Lampietro C."/>
            <person name="Louis A."/>
            <person name="Herpin A."/>
            <person name="Echchiki A."/>
            <person name="Berthelot C."/>
            <person name="Parey E."/>
            <person name="Roest-Crollius H."/>
            <person name="Braasch I."/>
            <person name="Postlethwait J."/>
            <person name="Bobe J."/>
            <person name="Montfort J."/>
            <person name="Bouchez O."/>
            <person name="Begum T."/>
            <person name="Mejri S."/>
            <person name="Adams A."/>
            <person name="Chen W.-J."/>
            <person name="Guiguen Y."/>
        </authorList>
    </citation>
    <scope>NUCLEOTIDE SEQUENCE</scope>
    <source>
        <tissue evidence="15">Blood</tissue>
    </source>
</reference>
<evidence type="ECO:0000256" key="4">
    <source>
        <dbReference type="ARBA" id="ARBA00022701"/>
    </source>
</evidence>
<sequence length="622" mass="69100">MNKMNKENTGSRLPVISMKRTHTMENSEPQPAQKKMRKVEQEVAHVRQAASVVGTRRPVPAMPRQPAKTLRPIGAATVAAGPAKGVQKRPIASVPKPAAGTGGARRPAWDLKGKVSDMESKVQAYQNRVKTVGQENQELKEAVARAQEMEVEMEARAQEMEAEIETMREKLSRNEKELAALSKVREQLKEVTQERDSLDREHKVLQGLRQTLETELINVKTELTVQSSALSRCQTCLKQTQDTVQNLEEKVALQAEELHKGEMERRRLHNTIQELKGNIRVFCRVRPLLSGGQGSMDHIELPAHDNKALKLARSEESHTGRSGDTQKSYSFSFDRVFGPGASGEVFEEISLLVQSALDGYNVCCFAYGQTGSGKTHTMEGGEQEESQGMIPRAVQQVFRAARSLGEHGWQYSFTASFVEIYNETLRDLLYTGKPNKRPEHEIKKTANSEITVSNLTYQKVTTEDQVHNLILLANQNRSTARTNMNDHSSRSHSVFQLDIEGENAGRGAKCKSSLCLVDLAGSERVQKSQSQGERFKEMTAINTSLTNLGIVIAALANKESFIPYRNSKLTYLLQNCLGGNSKTLMFVNISPEAESFAESLNSLRFASKVNDCVIGTATANRK</sequence>
<evidence type="ECO:0000313" key="15">
    <source>
        <dbReference type="EMBL" id="KAI1902371.1"/>
    </source>
</evidence>
<keyword evidence="5 10" id="KW-0547">Nucleotide-binding</keyword>
<dbReference type="InterPro" id="IPR027417">
    <property type="entry name" value="P-loop_NTPase"/>
</dbReference>
<evidence type="ECO:0000256" key="3">
    <source>
        <dbReference type="ARBA" id="ARBA00022490"/>
    </source>
</evidence>
<keyword evidence="4 11" id="KW-0493">Microtubule</keyword>
<feature type="binding site" evidence="10">
    <location>
        <begin position="368"/>
        <end position="375"/>
    </location>
    <ligand>
        <name>ATP</name>
        <dbReference type="ChEBI" id="CHEBI:30616"/>
    </ligand>
</feature>
<keyword evidence="7 12" id="KW-0175">Coiled coil</keyword>
<protein>
    <recommendedName>
        <fullName evidence="11">Kinesin-like protein</fullName>
    </recommendedName>
</protein>
<dbReference type="CDD" id="cd01366">
    <property type="entry name" value="KISc_C_terminal"/>
    <property type="match status" value="1"/>
</dbReference>
<evidence type="ECO:0000256" key="12">
    <source>
        <dbReference type="SAM" id="Coils"/>
    </source>
</evidence>
<dbReference type="GO" id="GO:0005524">
    <property type="term" value="F:ATP binding"/>
    <property type="evidence" value="ECO:0007669"/>
    <property type="project" value="UniProtKB-UniRule"/>
</dbReference>
<evidence type="ECO:0000256" key="13">
    <source>
        <dbReference type="SAM" id="MobiDB-lite"/>
    </source>
</evidence>
<comment type="subcellular location">
    <subcellularLocation>
        <location evidence="1">Cytoplasm</location>
        <location evidence="1">Cytoskeleton</location>
    </subcellularLocation>
</comment>
<accession>A0A8T3DZB2</accession>
<dbReference type="GO" id="GO:0005874">
    <property type="term" value="C:microtubule"/>
    <property type="evidence" value="ECO:0007669"/>
    <property type="project" value="UniProtKB-KW"/>
</dbReference>
<comment type="similarity">
    <text evidence="2">Belongs to the TRAFAC class myosin-kinesin ATPase superfamily. Kinesin family. KIN-14 subfamily.</text>
</comment>
<dbReference type="FunFam" id="3.40.850.10:FF:000046">
    <property type="entry name" value="Kinesin-like protein"/>
    <property type="match status" value="1"/>
</dbReference>
<dbReference type="PROSITE" id="PS00411">
    <property type="entry name" value="KINESIN_MOTOR_1"/>
    <property type="match status" value="1"/>
</dbReference>
<evidence type="ECO:0000256" key="5">
    <source>
        <dbReference type="ARBA" id="ARBA00022741"/>
    </source>
</evidence>
<feature type="domain" description="Kinesin motor" evidence="14">
    <location>
        <begin position="278"/>
        <end position="612"/>
    </location>
</feature>
<evidence type="ECO:0000256" key="1">
    <source>
        <dbReference type="ARBA" id="ARBA00004245"/>
    </source>
</evidence>
<dbReference type="SUPFAM" id="SSF52540">
    <property type="entry name" value="P-loop containing nucleoside triphosphate hydrolases"/>
    <property type="match status" value="1"/>
</dbReference>
<dbReference type="Gene3D" id="3.40.850.10">
    <property type="entry name" value="Kinesin motor domain"/>
    <property type="match status" value="1"/>
</dbReference>
<dbReference type="GO" id="GO:0007018">
    <property type="term" value="P:microtubule-based movement"/>
    <property type="evidence" value="ECO:0007669"/>
    <property type="project" value="InterPro"/>
</dbReference>
<dbReference type="PANTHER" id="PTHR47972">
    <property type="entry name" value="KINESIN-LIKE PROTEIN KLP-3"/>
    <property type="match status" value="1"/>
</dbReference>
<gene>
    <name evidence="15" type="ORF">AGOR_G00044080</name>
</gene>
<proteinExistence type="inferred from homology"/>
<dbReference type="PRINTS" id="PR00380">
    <property type="entry name" value="KINESINHEAVY"/>
</dbReference>
<dbReference type="GO" id="GO:0003777">
    <property type="term" value="F:microtubule motor activity"/>
    <property type="evidence" value="ECO:0007669"/>
    <property type="project" value="InterPro"/>
</dbReference>
<evidence type="ECO:0000256" key="8">
    <source>
        <dbReference type="ARBA" id="ARBA00023175"/>
    </source>
</evidence>
<dbReference type="GO" id="GO:0008017">
    <property type="term" value="F:microtubule binding"/>
    <property type="evidence" value="ECO:0007669"/>
    <property type="project" value="InterPro"/>
</dbReference>
<dbReference type="InterPro" id="IPR036961">
    <property type="entry name" value="Kinesin_motor_dom_sf"/>
</dbReference>
<keyword evidence="3" id="KW-0963">Cytoplasm</keyword>
<dbReference type="InterPro" id="IPR001752">
    <property type="entry name" value="Kinesin_motor_dom"/>
</dbReference>
<feature type="region of interest" description="Disordered" evidence="13">
    <location>
        <begin position="1"/>
        <end position="40"/>
    </location>
</feature>
<keyword evidence="9" id="KW-0206">Cytoskeleton</keyword>
<dbReference type="Proteomes" id="UP000829720">
    <property type="component" value="Unassembled WGS sequence"/>
</dbReference>
<keyword evidence="6 10" id="KW-0067">ATP-binding</keyword>
<organism evidence="15 16">
    <name type="scientific">Albula goreensis</name>
    <dbReference type="NCBI Taxonomy" id="1534307"/>
    <lineage>
        <taxon>Eukaryota</taxon>
        <taxon>Metazoa</taxon>
        <taxon>Chordata</taxon>
        <taxon>Craniata</taxon>
        <taxon>Vertebrata</taxon>
        <taxon>Euteleostomi</taxon>
        <taxon>Actinopterygii</taxon>
        <taxon>Neopterygii</taxon>
        <taxon>Teleostei</taxon>
        <taxon>Albuliformes</taxon>
        <taxon>Albulidae</taxon>
        <taxon>Albula</taxon>
    </lineage>
</organism>
<dbReference type="Pfam" id="PF00225">
    <property type="entry name" value="Kinesin"/>
    <property type="match status" value="1"/>
</dbReference>
<dbReference type="PANTHER" id="PTHR47972:SF45">
    <property type="entry name" value="PROTEIN CLARET SEGREGATIONAL"/>
    <property type="match status" value="1"/>
</dbReference>
<comment type="caution">
    <text evidence="15">The sequence shown here is derived from an EMBL/GenBank/DDBJ whole genome shotgun (WGS) entry which is preliminary data.</text>
</comment>
<evidence type="ECO:0000256" key="7">
    <source>
        <dbReference type="ARBA" id="ARBA00023054"/>
    </source>
</evidence>
<dbReference type="PROSITE" id="PS50067">
    <property type="entry name" value="KINESIN_MOTOR_2"/>
    <property type="match status" value="1"/>
</dbReference>
<evidence type="ECO:0000256" key="9">
    <source>
        <dbReference type="ARBA" id="ARBA00023212"/>
    </source>
</evidence>
<keyword evidence="8 10" id="KW-0505">Motor protein</keyword>
<dbReference type="EMBL" id="JAERUA010000003">
    <property type="protein sequence ID" value="KAI1902371.1"/>
    <property type="molecule type" value="Genomic_DNA"/>
</dbReference>
<dbReference type="InterPro" id="IPR019821">
    <property type="entry name" value="Kinesin_motor_CS"/>
</dbReference>
<name>A0A8T3DZB2_9TELE</name>
<dbReference type="SUPFAM" id="SSF57997">
    <property type="entry name" value="Tropomyosin"/>
    <property type="match status" value="1"/>
</dbReference>
<feature type="region of interest" description="Disordered" evidence="13">
    <location>
        <begin position="49"/>
        <end position="68"/>
    </location>
</feature>
<feature type="coiled-coil region" evidence="12">
    <location>
        <begin position="115"/>
        <end position="264"/>
    </location>
</feature>
<dbReference type="AlphaFoldDB" id="A0A8T3DZB2"/>
<dbReference type="SMART" id="SM00129">
    <property type="entry name" value="KISc"/>
    <property type="match status" value="1"/>
</dbReference>
<evidence type="ECO:0000256" key="11">
    <source>
        <dbReference type="RuleBase" id="RU000394"/>
    </source>
</evidence>
<dbReference type="InterPro" id="IPR027640">
    <property type="entry name" value="Kinesin-like_fam"/>
</dbReference>
<evidence type="ECO:0000256" key="6">
    <source>
        <dbReference type="ARBA" id="ARBA00022840"/>
    </source>
</evidence>
<keyword evidence="16" id="KW-1185">Reference proteome</keyword>
<evidence type="ECO:0000313" key="16">
    <source>
        <dbReference type="Proteomes" id="UP000829720"/>
    </source>
</evidence>
<evidence type="ECO:0000256" key="10">
    <source>
        <dbReference type="PROSITE-ProRule" id="PRU00283"/>
    </source>
</evidence>